<evidence type="ECO:0000259" key="9">
    <source>
        <dbReference type="Pfam" id="PF03787"/>
    </source>
</evidence>
<dbReference type="GO" id="GO:0051607">
    <property type="term" value="P:defense response to virus"/>
    <property type="evidence" value="ECO:0007669"/>
    <property type="project" value="UniProtKB-KW"/>
</dbReference>
<dbReference type="Pfam" id="PF03787">
    <property type="entry name" value="RAMPs"/>
    <property type="match status" value="1"/>
</dbReference>
<dbReference type="GO" id="GO:0016787">
    <property type="term" value="F:hydrolase activity"/>
    <property type="evidence" value="ECO:0007669"/>
    <property type="project" value="UniProtKB-KW"/>
</dbReference>
<evidence type="ECO:0000313" key="10">
    <source>
        <dbReference type="EMBL" id="KDE61451.1"/>
    </source>
</evidence>
<dbReference type="AlphaFoldDB" id="A0AB73BU47"/>
<evidence type="ECO:0000256" key="5">
    <source>
        <dbReference type="ARBA" id="ARBA00022801"/>
    </source>
</evidence>
<dbReference type="NCBIfam" id="TIGR02582">
    <property type="entry name" value="cas7_TM1809"/>
    <property type="match status" value="1"/>
</dbReference>
<feature type="domain" description="CRISPR type III-associated protein" evidence="9">
    <location>
        <begin position="13"/>
        <end position="210"/>
    </location>
</feature>
<evidence type="ECO:0000256" key="7">
    <source>
        <dbReference type="ARBA" id="ARBA00023118"/>
    </source>
</evidence>
<sequence length="231" mass="25849">MKLLEIKKIDCRIKLLTGMRVGGNNDIIEIGGNDSPVVRNPLTREVYIPGSSIKGKMRMFMEWIENSIESDGNVHNCTDKDCPICRVFGRGAKYAQKAESGPTRISVKDAYLTEDSKKKLEKLKERTGIDTEWKYENNINRLSSAATPRNSERIPAGTEFDFSISYKILDMGDGGTKDKQYFEEVVLKALKAILLEGIGGGVSRGNGQFEFVELKVNGEDYREKLEAIKIG</sequence>
<evidence type="ECO:0000256" key="2">
    <source>
        <dbReference type="ARBA" id="ARBA00022150"/>
    </source>
</evidence>
<keyword evidence="6" id="KW-0694">RNA-binding</keyword>
<organism evidence="10 11">
    <name type="scientific">Fusobacterium necrophorum BL</name>
    <dbReference type="NCBI Taxonomy" id="1441732"/>
    <lineage>
        <taxon>Bacteria</taxon>
        <taxon>Fusobacteriati</taxon>
        <taxon>Fusobacteriota</taxon>
        <taxon>Fusobacteriia</taxon>
        <taxon>Fusobacteriales</taxon>
        <taxon>Fusobacteriaceae</taxon>
        <taxon>Fusobacterium</taxon>
    </lineage>
</organism>
<keyword evidence="4" id="KW-0255">Endonuclease</keyword>
<keyword evidence="5" id="KW-0378">Hydrolase</keyword>
<dbReference type="EMBL" id="JAAC01000184">
    <property type="protein sequence ID" value="KDE61451.1"/>
    <property type="molecule type" value="Genomic_DNA"/>
</dbReference>
<dbReference type="InterPro" id="IPR005537">
    <property type="entry name" value="RAMP_III_fam"/>
</dbReference>
<keyword evidence="7" id="KW-0051">Antiviral defense</keyword>
<dbReference type="Proteomes" id="UP000027473">
    <property type="component" value="Unassembled WGS sequence"/>
</dbReference>
<dbReference type="GO" id="GO:0003723">
    <property type="term" value="F:RNA binding"/>
    <property type="evidence" value="ECO:0007669"/>
    <property type="project" value="UniProtKB-KW"/>
</dbReference>
<dbReference type="PANTHER" id="PTHR35579:SF3">
    <property type="entry name" value="CRISPR SYSTEM CMS ENDORIBONUCLEASE CSM3"/>
    <property type="match status" value="1"/>
</dbReference>
<evidence type="ECO:0000313" key="11">
    <source>
        <dbReference type="Proteomes" id="UP000027473"/>
    </source>
</evidence>
<comment type="similarity">
    <text evidence="1">Belongs to the CRISPR-associated Csm3 family.</text>
</comment>
<evidence type="ECO:0000256" key="3">
    <source>
        <dbReference type="ARBA" id="ARBA00022722"/>
    </source>
</evidence>
<evidence type="ECO:0000256" key="6">
    <source>
        <dbReference type="ARBA" id="ARBA00022884"/>
    </source>
</evidence>
<accession>A0AB73BU47</accession>
<dbReference type="InterPro" id="IPR052216">
    <property type="entry name" value="CRISPR_Csm3_endoribonuclease"/>
</dbReference>
<dbReference type="GO" id="GO:0004519">
    <property type="term" value="F:endonuclease activity"/>
    <property type="evidence" value="ECO:0007669"/>
    <property type="project" value="UniProtKB-KW"/>
</dbReference>
<evidence type="ECO:0000256" key="1">
    <source>
        <dbReference type="ARBA" id="ARBA00006342"/>
    </source>
</evidence>
<dbReference type="InterPro" id="IPR013412">
    <property type="entry name" value="CRISPR-assoc_RAMP_Csm3"/>
</dbReference>
<name>A0AB73BU47_9FUSO</name>
<keyword evidence="3" id="KW-0540">Nuclease</keyword>
<evidence type="ECO:0000256" key="8">
    <source>
        <dbReference type="ARBA" id="ARBA00033183"/>
    </source>
</evidence>
<comment type="caution">
    <text evidence="10">The sequence shown here is derived from an EMBL/GenBank/DDBJ whole genome shotgun (WGS) entry which is preliminary data.</text>
</comment>
<dbReference type="RefSeq" id="WP_035920203.1">
    <property type="nucleotide sequence ID" value="NZ_JAAC01000184.1"/>
</dbReference>
<dbReference type="PANTHER" id="PTHR35579">
    <property type="entry name" value="CRISPR SYSTEM CMS ENDORIBONUCLEASE CSM3"/>
    <property type="match status" value="1"/>
</dbReference>
<proteinExistence type="inferred from homology"/>
<gene>
    <name evidence="10" type="ORF">FUSO3_10035</name>
</gene>
<protein>
    <recommendedName>
        <fullName evidence="2">CRISPR system Cms endoribonuclease Csm3</fullName>
    </recommendedName>
    <alternativeName>
        <fullName evidence="8">CRISPR type III A-associated RAMP protein Csm3</fullName>
    </alternativeName>
</protein>
<evidence type="ECO:0000256" key="4">
    <source>
        <dbReference type="ARBA" id="ARBA00022759"/>
    </source>
</evidence>
<reference evidence="10 11" key="1">
    <citation type="submission" date="2014-01" db="EMBL/GenBank/DDBJ databases">
        <title>Comparative genomics of Fusobacterium necrophorum wild isolates.</title>
        <authorList>
            <person name="Kittichotirat W."/>
            <person name="Bumgarner R.E."/>
            <person name="Lawrence P."/>
        </authorList>
    </citation>
    <scope>NUCLEOTIDE SEQUENCE [LARGE SCALE GENOMIC DNA]</scope>
    <source>
        <strain evidence="10 11">BL</strain>
    </source>
</reference>